<name>A0AAD4MD46_9AGAM</name>
<accession>A0AAD4MD46</accession>
<evidence type="ECO:0000256" key="1">
    <source>
        <dbReference type="SAM" id="MobiDB-lite"/>
    </source>
</evidence>
<dbReference type="Pfam" id="PF00621">
    <property type="entry name" value="RhoGEF"/>
    <property type="match status" value="1"/>
</dbReference>
<feature type="region of interest" description="Disordered" evidence="1">
    <location>
        <begin position="403"/>
        <end position="425"/>
    </location>
</feature>
<evidence type="ECO:0000313" key="3">
    <source>
        <dbReference type="EMBL" id="KAI0307840.1"/>
    </source>
</evidence>
<feature type="compositionally biased region" description="Low complexity" evidence="1">
    <location>
        <begin position="676"/>
        <end position="687"/>
    </location>
</feature>
<evidence type="ECO:0000259" key="2">
    <source>
        <dbReference type="PROSITE" id="PS50010"/>
    </source>
</evidence>
<dbReference type="InterPro" id="IPR051092">
    <property type="entry name" value="FYVE_RhoGEF_PH"/>
</dbReference>
<dbReference type="PROSITE" id="PS50010">
    <property type="entry name" value="DH_2"/>
    <property type="match status" value="1"/>
</dbReference>
<feature type="compositionally biased region" description="Basic and acidic residues" evidence="1">
    <location>
        <begin position="464"/>
        <end position="475"/>
    </location>
</feature>
<feature type="compositionally biased region" description="Low complexity" evidence="1">
    <location>
        <begin position="15"/>
        <end position="46"/>
    </location>
</feature>
<dbReference type="Proteomes" id="UP001203297">
    <property type="component" value="Unassembled WGS sequence"/>
</dbReference>
<dbReference type="AlphaFoldDB" id="A0AAD4MD46"/>
<feature type="compositionally biased region" description="Polar residues" evidence="1">
    <location>
        <begin position="379"/>
        <end position="389"/>
    </location>
</feature>
<dbReference type="Gene3D" id="1.20.900.10">
    <property type="entry name" value="Dbl homology (DH) domain"/>
    <property type="match status" value="1"/>
</dbReference>
<feature type="compositionally biased region" description="Basic and acidic residues" evidence="1">
    <location>
        <begin position="834"/>
        <end position="844"/>
    </location>
</feature>
<feature type="region of interest" description="Disordered" evidence="1">
    <location>
        <begin position="447"/>
        <end position="531"/>
    </location>
</feature>
<dbReference type="Gene3D" id="3.80.10.10">
    <property type="entry name" value="Ribonuclease Inhibitor"/>
    <property type="match status" value="1"/>
</dbReference>
<organism evidence="3 4">
    <name type="scientific">Multifurca ochricompacta</name>
    <dbReference type="NCBI Taxonomy" id="376703"/>
    <lineage>
        <taxon>Eukaryota</taxon>
        <taxon>Fungi</taxon>
        <taxon>Dikarya</taxon>
        <taxon>Basidiomycota</taxon>
        <taxon>Agaricomycotina</taxon>
        <taxon>Agaricomycetes</taxon>
        <taxon>Russulales</taxon>
        <taxon>Russulaceae</taxon>
        <taxon>Multifurca</taxon>
    </lineage>
</organism>
<proteinExistence type="predicted"/>
<feature type="domain" description="DH" evidence="2">
    <location>
        <begin position="845"/>
        <end position="1099"/>
    </location>
</feature>
<feature type="region of interest" description="Disordered" evidence="1">
    <location>
        <begin position="1"/>
        <end position="92"/>
    </location>
</feature>
<dbReference type="PANTHER" id="PTHR12673:SF270">
    <property type="entry name" value="FYVE-TYPE DOMAIN-CONTAINING PROTEIN"/>
    <property type="match status" value="1"/>
</dbReference>
<dbReference type="CDD" id="cd00160">
    <property type="entry name" value="RhoGEF"/>
    <property type="match status" value="1"/>
</dbReference>
<feature type="compositionally biased region" description="Basic and acidic residues" evidence="1">
    <location>
        <begin position="514"/>
        <end position="524"/>
    </location>
</feature>
<dbReference type="InterPro" id="IPR035899">
    <property type="entry name" value="DBL_dom_sf"/>
</dbReference>
<feature type="region of interest" description="Disordered" evidence="1">
    <location>
        <begin position="665"/>
        <end position="721"/>
    </location>
</feature>
<comment type="caution">
    <text evidence="3">The sequence shown here is derived from an EMBL/GenBank/DDBJ whole genome shotgun (WGS) entry which is preliminary data.</text>
</comment>
<dbReference type="SMART" id="SM00325">
    <property type="entry name" value="RhoGEF"/>
    <property type="match status" value="1"/>
</dbReference>
<feature type="compositionally biased region" description="Low complexity" evidence="1">
    <location>
        <begin position="409"/>
        <end position="419"/>
    </location>
</feature>
<dbReference type="SUPFAM" id="SSF48065">
    <property type="entry name" value="DBL homology domain (DH-domain)"/>
    <property type="match status" value="1"/>
</dbReference>
<dbReference type="EMBL" id="WTXG01000001">
    <property type="protein sequence ID" value="KAI0307840.1"/>
    <property type="molecule type" value="Genomic_DNA"/>
</dbReference>
<feature type="compositionally biased region" description="Polar residues" evidence="1">
    <location>
        <begin position="784"/>
        <end position="806"/>
    </location>
</feature>
<dbReference type="InterPro" id="IPR011993">
    <property type="entry name" value="PH-like_dom_sf"/>
</dbReference>
<feature type="region of interest" description="Disordered" evidence="1">
    <location>
        <begin position="820"/>
        <end position="844"/>
    </location>
</feature>
<dbReference type="Gene3D" id="2.30.29.30">
    <property type="entry name" value="Pleckstrin-homology domain (PH domain)/Phosphotyrosine-binding domain (PTB)"/>
    <property type="match status" value="1"/>
</dbReference>
<feature type="compositionally biased region" description="Acidic residues" evidence="1">
    <location>
        <begin position="61"/>
        <end position="84"/>
    </location>
</feature>
<dbReference type="SUPFAM" id="SSF50729">
    <property type="entry name" value="PH domain-like"/>
    <property type="match status" value="1"/>
</dbReference>
<sequence>MSTSVSQSRAPIDQSRWSHSYSASIRSRSSLVRSNSSSGHENSVSGLQQRPCDLSWQPVDERDEVELISDVDTEDTDLDADDLPEGEREEERTSAIVIAEEGRGLIVRGDGVGVTDLVVHPGTTHLLIGSSSSASSLPAFLMNVLPTISTTLLALDISANFLGALPPALESCVCLEELNVSFNPLRALPLFIVHLASLRVLIADSTGITTLPAPLSVLDKLHTLSIRRNKMYSLPSWLCLLVSLQTLLVDGNPFQGPWKALMEPLLARSVSSYPPSTPIVPFHPATSHDTDSTTDTDVDDSQVHQTDGRVQEDEDTITPARALVLGRAATSPNPIGTMSTLPDHGVTRTRTTPNRAYFDKNRGNSNARPGPSRAISEHGSGNKQASNSAYVNERELRRMKSAGELHQGPLSSPSPLLSPGRLTRSQYVTSASSSNLLADTEPFSQRFATMGPQYPSLGQSSRTPLDHSLWDKRSEPVTSLPKSPNISDTSRVNPPLSHIDPLHRQATRQRSGSRKKDDKSKEQPGKWGFLKKMSMGKLRPDAPAPRPSTAYARAGVVPLANVAESTSRSTTSPMVPRPSPVSLINVRLSSTGSLGMEIPGEAEAPEISVSPSIIEPEDKDEATLNEIPPSPGPSFVASPSLLFVAPSSPNFPPSSPTTRVAKRRSFLPIGGPPPLSASLPSPGPFSSAISLSGTEDDEQRLLTPSPIPPETSEQIQRREEERAREAYTRALRSVMAYLRDMNDLSVTQLSIMSIYSPSSLDIAGSGHRYRQPATTDSARVASDGTLSSPGSVAASRSGSSDQLRSPESITHLRSLNLSQTASIATTDSGSSTNGEERKFKDDGSRRMRVVKEIVETERTYVRGLQELIDIYIKPAAAPVNLLGGVSSTKETVIPPAERRIVFSGLDSLFSFHKDIFLPALELAADAVLRPRTQQSEQEMESMLSANAARGIARTFVSHAAFMRMYSTYINNFDRSVQRIKQWVSDRPGTATVPSPHSPSLAAQATVVAGASSMAASDSSGGPQLTSSQKKRIKGYLKRCRLSPRHSQLNLEGYLLLPVQRIPRYRLLLARTTPPAEGYLDPLDQALDEISSLAMNMNEGKRESESRSKLVQWQSRIRGKFPSPLVQPHRRLIMDGPLLLTRVVRKATIAFEVIDSQGDPTTIQVECLSPEQTPRSLLGILCNDLLVLCRDPSDGKDPLSPVDLWAVLRMQTLPQPASIVHGNVLRIVDNKAILYFEASSTSVALNWFRGLFLCLLISKR</sequence>
<keyword evidence="4" id="KW-1185">Reference proteome</keyword>
<protein>
    <recommendedName>
        <fullName evidence="2">DH domain-containing protein</fullName>
    </recommendedName>
</protein>
<gene>
    <name evidence="3" type="ORF">B0F90DRAFT_72744</name>
</gene>
<dbReference type="SUPFAM" id="SSF52075">
    <property type="entry name" value="Outer arm dynein light chain 1"/>
    <property type="match status" value="1"/>
</dbReference>
<feature type="region of interest" description="Disordered" evidence="1">
    <location>
        <begin position="277"/>
        <end position="314"/>
    </location>
</feature>
<feature type="region of interest" description="Disordered" evidence="1">
    <location>
        <begin position="330"/>
        <end position="389"/>
    </location>
</feature>
<dbReference type="PANTHER" id="PTHR12673">
    <property type="entry name" value="FACIOGENITAL DYSPLASIA PROTEIN"/>
    <property type="match status" value="1"/>
</dbReference>
<feature type="compositionally biased region" description="Polar residues" evidence="1">
    <location>
        <begin position="476"/>
        <end position="492"/>
    </location>
</feature>
<dbReference type="GO" id="GO:0005085">
    <property type="term" value="F:guanyl-nucleotide exchange factor activity"/>
    <property type="evidence" value="ECO:0007669"/>
    <property type="project" value="InterPro"/>
</dbReference>
<feature type="compositionally biased region" description="Polar residues" evidence="1">
    <location>
        <begin position="330"/>
        <end position="340"/>
    </location>
</feature>
<feature type="compositionally biased region" description="Polar residues" evidence="1">
    <location>
        <begin position="820"/>
        <end position="833"/>
    </location>
</feature>
<dbReference type="InterPro" id="IPR032675">
    <property type="entry name" value="LRR_dom_sf"/>
</dbReference>
<reference evidence="3" key="1">
    <citation type="journal article" date="2022" name="New Phytol.">
        <title>Evolutionary transition to the ectomycorrhizal habit in the genomes of a hyperdiverse lineage of mushroom-forming fungi.</title>
        <authorList>
            <person name="Looney B."/>
            <person name="Miyauchi S."/>
            <person name="Morin E."/>
            <person name="Drula E."/>
            <person name="Courty P.E."/>
            <person name="Kohler A."/>
            <person name="Kuo A."/>
            <person name="LaButti K."/>
            <person name="Pangilinan J."/>
            <person name="Lipzen A."/>
            <person name="Riley R."/>
            <person name="Andreopoulos W."/>
            <person name="He G."/>
            <person name="Johnson J."/>
            <person name="Nolan M."/>
            <person name="Tritt A."/>
            <person name="Barry K.W."/>
            <person name="Grigoriev I.V."/>
            <person name="Nagy L.G."/>
            <person name="Hibbett D."/>
            <person name="Henrissat B."/>
            <person name="Matheny P.B."/>
            <person name="Labbe J."/>
            <person name="Martin F.M."/>
        </authorList>
    </citation>
    <scope>NUCLEOTIDE SEQUENCE</scope>
    <source>
        <strain evidence="3">BPL690</strain>
    </source>
</reference>
<feature type="region of interest" description="Disordered" evidence="1">
    <location>
        <begin position="765"/>
        <end position="806"/>
    </location>
</feature>
<dbReference type="GO" id="GO:0005737">
    <property type="term" value="C:cytoplasm"/>
    <property type="evidence" value="ECO:0007669"/>
    <property type="project" value="TreeGrafter"/>
</dbReference>
<evidence type="ECO:0000313" key="4">
    <source>
        <dbReference type="Proteomes" id="UP001203297"/>
    </source>
</evidence>
<dbReference type="InterPro" id="IPR000219">
    <property type="entry name" value="DH_dom"/>
</dbReference>